<feature type="domain" description="VIN3-like C-terminal" evidence="8">
    <location>
        <begin position="530"/>
        <end position="602"/>
    </location>
</feature>
<dbReference type="InterPro" id="IPR058585">
    <property type="entry name" value="Fn3_VIN3"/>
</dbReference>
<organism evidence="9 10">
    <name type="scientific">Parasponia andersonii</name>
    <name type="common">Sponia andersonii</name>
    <dbReference type="NCBI Taxonomy" id="3476"/>
    <lineage>
        <taxon>Eukaryota</taxon>
        <taxon>Viridiplantae</taxon>
        <taxon>Streptophyta</taxon>
        <taxon>Embryophyta</taxon>
        <taxon>Tracheophyta</taxon>
        <taxon>Spermatophyta</taxon>
        <taxon>Magnoliopsida</taxon>
        <taxon>eudicotyledons</taxon>
        <taxon>Gunneridae</taxon>
        <taxon>Pentapetalae</taxon>
        <taxon>rosids</taxon>
        <taxon>fabids</taxon>
        <taxon>Rosales</taxon>
        <taxon>Cannabaceae</taxon>
        <taxon>Parasponia</taxon>
    </lineage>
</organism>
<dbReference type="SUPFAM" id="SSF49265">
    <property type="entry name" value="Fibronectin type III"/>
    <property type="match status" value="1"/>
</dbReference>
<dbReference type="AlphaFoldDB" id="A0A2P5BLU6"/>
<gene>
    <name evidence="9" type="ORF">PanWU01x14_228080</name>
</gene>
<dbReference type="PANTHER" id="PTHR46286">
    <property type="entry name" value="VIN3-LIKE PROTEIN 2-RELATED"/>
    <property type="match status" value="1"/>
</dbReference>
<dbReference type="EMBL" id="JXTB01000255">
    <property type="protein sequence ID" value="PON49772.1"/>
    <property type="molecule type" value="Genomic_DNA"/>
</dbReference>
<feature type="domain" description="VIN3-like fibronectin type-III" evidence="7">
    <location>
        <begin position="341"/>
        <end position="431"/>
    </location>
</feature>
<dbReference type="OrthoDB" id="600557at2759"/>
<name>A0A2P5BLU6_PARAD</name>
<dbReference type="GO" id="GO:0008270">
    <property type="term" value="F:zinc ion binding"/>
    <property type="evidence" value="ECO:0007669"/>
    <property type="project" value="UniProtKB-KW"/>
</dbReference>
<keyword evidence="5" id="KW-0539">Nucleus</keyword>
<evidence type="ECO:0000256" key="2">
    <source>
        <dbReference type="ARBA" id="ARBA00022723"/>
    </source>
</evidence>
<dbReference type="GO" id="GO:0005634">
    <property type="term" value="C:nucleus"/>
    <property type="evidence" value="ECO:0007669"/>
    <property type="project" value="UniProtKB-SubCell"/>
</dbReference>
<evidence type="ECO:0000313" key="10">
    <source>
        <dbReference type="Proteomes" id="UP000237105"/>
    </source>
</evidence>
<proteinExistence type="predicted"/>
<sequence>MNKQEERISVMESVFSGSVLDPATCSRLSLGEKRKLVHEIAQCSKDAPEVLRSFTRKELLEIICSEMGKQRKYTGYSKFQMIEHLLKLVSQSSKTDSLPAFFPTEIQVQNKRQRNIEAPIQPVNDVDPMTNKEEHAKFRLCQNIVCKANLSIEDSFCKRCSCCICHRYDDNKDPSLWLTCVSESGAEHDSCGMSCHLECALKQKRRSLKAGCNTLDRCFNCVYCGNAYDIMRTWKKQLLIAKEARRVDVLCLRLSLSHKILLGIVEFREAHRKVESAVKMLTKEVGPLDQVCAKMSRGIVNRLSCGAEVQKICSSAVEYFDHISTYQQCHFEERGRSTCKIEFEEFSPTSVMIVLQYLEDQFLYGVSVSGCKLWHRRCDMKAYPEQPTFVTFEPEKRFKIKDLHPSTEYYCKVSLISSRGTLGDWEAKWVTPAFESSDATLLKLEKEENVVFAQNHSQAESTNSSEIKLASEDRPAKFLSLDGINKKKKSEGSYLLPSLMITSLVSPLTPYKSDRMRKVLNPGCAKRLGESDYEYSVRVVKCLETEGLIDEDFRVKFLTWFSLKATKDDRRVVSVFVDTFVDDPPSLAGQLIHTFLDKICREQKSISRHGFCTCLRH</sequence>
<evidence type="ECO:0000259" key="6">
    <source>
        <dbReference type="Pfam" id="PF07227"/>
    </source>
</evidence>
<evidence type="ECO:0000256" key="4">
    <source>
        <dbReference type="ARBA" id="ARBA00022833"/>
    </source>
</evidence>
<evidence type="ECO:0000259" key="8">
    <source>
        <dbReference type="Pfam" id="PF23380"/>
    </source>
</evidence>
<keyword evidence="10" id="KW-1185">Reference proteome</keyword>
<evidence type="ECO:0000256" key="5">
    <source>
        <dbReference type="ARBA" id="ARBA00023242"/>
    </source>
</evidence>
<comment type="caution">
    <text evidence="9">The sequence shown here is derived from an EMBL/GenBank/DDBJ whole genome shotgun (WGS) entry which is preliminary data.</text>
</comment>
<dbReference type="STRING" id="3476.A0A2P5BLU6"/>
<evidence type="ECO:0000259" key="7">
    <source>
        <dbReference type="Pfam" id="PF23376"/>
    </source>
</evidence>
<keyword evidence="2" id="KW-0479">Metal-binding</keyword>
<comment type="subcellular location">
    <subcellularLocation>
        <location evidence="1">Nucleus</location>
    </subcellularLocation>
</comment>
<keyword evidence="3" id="KW-0863">Zinc-finger</keyword>
<protein>
    <submittedName>
        <fullName evidence="9">Fibronectin type III</fullName>
    </submittedName>
</protein>
<feature type="domain" description="Oberon-like PHD finger" evidence="6">
    <location>
        <begin position="141"/>
        <end position="259"/>
    </location>
</feature>
<dbReference type="Pfam" id="PF07227">
    <property type="entry name" value="PHD_Oberon"/>
    <property type="match status" value="1"/>
</dbReference>
<reference evidence="10" key="1">
    <citation type="submission" date="2016-06" db="EMBL/GenBank/DDBJ databases">
        <title>Parallel loss of symbiosis genes in relatives of nitrogen-fixing non-legume Parasponia.</title>
        <authorList>
            <person name="Van Velzen R."/>
            <person name="Holmer R."/>
            <person name="Bu F."/>
            <person name="Rutten L."/>
            <person name="Van Zeijl A."/>
            <person name="Liu W."/>
            <person name="Santuari L."/>
            <person name="Cao Q."/>
            <person name="Sharma T."/>
            <person name="Shen D."/>
            <person name="Roswanjaya Y."/>
            <person name="Wardhani T."/>
            <person name="Kalhor M.S."/>
            <person name="Jansen J."/>
            <person name="Van den Hoogen J."/>
            <person name="Gungor B."/>
            <person name="Hartog M."/>
            <person name="Hontelez J."/>
            <person name="Verver J."/>
            <person name="Yang W.-C."/>
            <person name="Schijlen E."/>
            <person name="Repin R."/>
            <person name="Schilthuizen M."/>
            <person name="Schranz E."/>
            <person name="Heidstra R."/>
            <person name="Miyata K."/>
            <person name="Fedorova E."/>
            <person name="Kohlen W."/>
            <person name="Bisseling T."/>
            <person name="Smit S."/>
            <person name="Geurts R."/>
        </authorList>
    </citation>
    <scope>NUCLEOTIDE SEQUENCE [LARGE SCALE GENOMIC DNA]</scope>
    <source>
        <strain evidence="10">cv. WU1-14</strain>
    </source>
</reference>
<dbReference type="GO" id="GO:0010048">
    <property type="term" value="P:vernalization response"/>
    <property type="evidence" value="ECO:0007669"/>
    <property type="project" value="InterPro"/>
</dbReference>
<dbReference type="CDD" id="cd15521">
    <property type="entry name" value="PHD_VIN3_plant"/>
    <property type="match status" value="1"/>
</dbReference>
<keyword evidence="4" id="KW-0862">Zinc</keyword>
<dbReference type="Proteomes" id="UP000237105">
    <property type="component" value="Unassembled WGS sequence"/>
</dbReference>
<dbReference type="InterPro" id="IPR044514">
    <property type="entry name" value="VIN3-like"/>
</dbReference>
<accession>A0A2P5BLU6</accession>
<dbReference type="InterPro" id="IPR036116">
    <property type="entry name" value="FN3_sf"/>
</dbReference>
<dbReference type="Pfam" id="PF23380">
    <property type="entry name" value="VIN3_C"/>
    <property type="match status" value="1"/>
</dbReference>
<dbReference type="GO" id="GO:0040029">
    <property type="term" value="P:epigenetic regulation of gene expression"/>
    <property type="evidence" value="ECO:0007669"/>
    <property type="project" value="InterPro"/>
</dbReference>
<evidence type="ECO:0000256" key="1">
    <source>
        <dbReference type="ARBA" id="ARBA00004123"/>
    </source>
</evidence>
<dbReference type="Pfam" id="PF23376">
    <property type="entry name" value="Fn3_VIN3"/>
    <property type="match status" value="1"/>
</dbReference>
<evidence type="ECO:0000256" key="3">
    <source>
        <dbReference type="ARBA" id="ARBA00022771"/>
    </source>
</evidence>
<dbReference type="InterPro" id="IPR032881">
    <property type="entry name" value="Oberon-like_PHD"/>
</dbReference>
<dbReference type="InterPro" id="IPR056990">
    <property type="entry name" value="VIN3-like_C"/>
</dbReference>
<evidence type="ECO:0000313" key="9">
    <source>
        <dbReference type="EMBL" id="PON49772.1"/>
    </source>
</evidence>
<dbReference type="PANTHER" id="PTHR46286:SF6">
    <property type="entry name" value="OS08G0220600 PROTEIN"/>
    <property type="match status" value="1"/>
</dbReference>